<dbReference type="SUPFAM" id="SSF55874">
    <property type="entry name" value="ATPase domain of HSP90 chaperone/DNA topoisomerase II/histidine kinase"/>
    <property type="match status" value="1"/>
</dbReference>
<evidence type="ECO:0000259" key="10">
    <source>
        <dbReference type="PROSITE" id="PS50113"/>
    </source>
</evidence>
<evidence type="ECO:0000256" key="6">
    <source>
        <dbReference type="ARBA" id="ARBA00023012"/>
    </source>
</evidence>
<feature type="transmembrane region" description="Helical" evidence="7">
    <location>
        <begin position="377"/>
        <end position="396"/>
    </location>
</feature>
<dbReference type="Pfam" id="PF02518">
    <property type="entry name" value="HATPase_c"/>
    <property type="match status" value="1"/>
</dbReference>
<dbReference type="PROSITE" id="PS50109">
    <property type="entry name" value="HIS_KIN"/>
    <property type="match status" value="1"/>
</dbReference>
<evidence type="ECO:0000313" key="11">
    <source>
        <dbReference type="EMBL" id="SHF82955.1"/>
    </source>
</evidence>
<dbReference type="SUPFAM" id="SSF47384">
    <property type="entry name" value="Homodimeric domain of signal transducing histidine kinase"/>
    <property type="match status" value="1"/>
</dbReference>
<keyword evidence="4" id="KW-0808">Transferase</keyword>
<dbReference type="GO" id="GO:0000155">
    <property type="term" value="F:phosphorelay sensor kinase activity"/>
    <property type="evidence" value="ECO:0007669"/>
    <property type="project" value="InterPro"/>
</dbReference>
<dbReference type="CDD" id="cd00075">
    <property type="entry name" value="HATPase"/>
    <property type="match status" value="1"/>
</dbReference>
<dbReference type="Pfam" id="PF08447">
    <property type="entry name" value="PAS_3"/>
    <property type="match status" value="1"/>
</dbReference>
<dbReference type="PANTHER" id="PTHR43711:SF1">
    <property type="entry name" value="HISTIDINE KINASE 1"/>
    <property type="match status" value="1"/>
</dbReference>
<dbReference type="EC" id="2.7.13.3" evidence="2"/>
<evidence type="ECO:0000259" key="8">
    <source>
        <dbReference type="PROSITE" id="PS50109"/>
    </source>
</evidence>
<dbReference type="Gene3D" id="3.30.565.10">
    <property type="entry name" value="Histidine kinase-like ATPase, C-terminal domain"/>
    <property type="match status" value="1"/>
</dbReference>
<evidence type="ECO:0000256" key="4">
    <source>
        <dbReference type="ARBA" id="ARBA00022679"/>
    </source>
</evidence>
<dbReference type="Pfam" id="PF00512">
    <property type="entry name" value="HisKA"/>
    <property type="match status" value="1"/>
</dbReference>
<evidence type="ECO:0000256" key="7">
    <source>
        <dbReference type="SAM" id="Phobius"/>
    </source>
</evidence>
<comment type="catalytic activity">
    <reaction evidence="1">
        <text>ATP + protein L-histidine = ADP + protein N-phospho-L-histidine.</text>
        <dbReference type="EC" id="2.7.13.3"/>
    </reaction>
</comment>
<sequence>MGKPLDTRRWLWRAMIKTSLIPLALAGGGLIGIYVVTYKLMYEHQVALLEEESSKLLSQVLERESRLMKADLKGWERQVELLADAAGRALHAPVGKARVVEELDRHRREPSGVYHAPFDDGRAASYYSALTPPAMQDQRKIAQLASLDPLMKGLVEGDTRVRQVYINTFDSYNRLWPWFDAQGTYDSHIDIPSFNFYFLADARHNPARRPVWTDAYVDPAGSGWMISAVAPVYSDRFLEAVAGLDITLEELIDRLLAVELPWSGYAMLIDGDGTLLAIPPAGQRDFDLMARGAAADTTPHKARFSPRHFDLLQWSDDPVFNEVLAEQRGSVRTRLGGEPRLLAWHELEEVDWKLMAVIDETSAFVTGDSLGRAFRELGLWMVTGLLLFCLVTLAIIRQRSHALTRMLVAPLHRLQAMAADIGARRAVNKPSFRLSEFNEVGDALVNASQEREGALAALAAEKERLRLALDASGGAVWEYDILNDRLTMHESVFHMLGLEPVAAIPLASFQALIHPDDLPSFESQRRRAVAKKIAVGEIEMRLRLPDGRWLWVLTRGSVLRRDEAGEALYATGVVLNIHHRKRASAELERARDDASWAQHAQSRLFSRVSHELRTPLGVILGYTDLLQDSDKSRLDEQARVYLVEVARAAERLDELLEDMLQLASLESGELTIECTPQSALRCLRRNARQLSVRALRSGVQLEVDASATSTWLLGDRQRLDQVLQNLIVNAIKYNRPGGWIRLSAWAETDGVCLEVADSGQGIAEESRAELFQPFSRLGMEHSDIRGSGLGLALSMELVRRMQGRIEVVSRPGQGSRFQVWLPRVDVQVHQSAVNRALPVEARLERPLTMLLVCSDEETRIRMEVLAEHLATLTLSSTRRQARALRLVNEQPPDLLVCGTPLELHQAAELLRRCRRLKGDPAVQGYWIGPPPLPEGFKQHWQQPPRMEDVWAALQQVGSVTSGDEP</sequence>
<organism evidence="11 12">
    <name type="scientific">Modicisalibacter ilicicola DSM 19980</name>
    <dbReference type="NCBI Taxonomy" id="1121942"/>
    <lineage>
        <taxon>Bacteria</taxon>
        <taxon>Pseudomonadati</taxon>
        <taxon>Pseudomonadota</taxon>
        <taxon>Gammaproteobacteria</taxon>
        <taxon>Oceanospirillales</taxon>
        <taxon>Halomonadaceae</taxon>
        <taxon>Modicisalibacter</taxon>
    </lineage>
</organism>
<dbReference type="SUPFAM" id="SSF55785">
    <property type="entry name" value="PYP-like sensor domain (PAS domain)"/>
    <property type="match status" value="1"/>
</dbReference>
<feature type="domain" description="Histidine kinase" evidence="8">
    <location>
        <begin position="607"/>
        <end position="825"/>
    </location>
</feature>
<reference evidence="11 12" key="1">
    <citation type="submission" date="2016-11" db="EMBL/GenBank/DDBJ databases">
        <authorList>
            <person name="Jaros S."/>
            <person name="Januszkiewicz K."/>
            <person name="Wedrychowicz H."/>
        </authorList>
    </citation>
    <scope>NUCLEOTIDE SEQUENCE [LARGE SCALE GENOMIC DNA]</scope>
    <source>
        <strain evidence="11 12">DSM 19980</strain>
    </source>
</reference>
<evidence type="ECO:0000256" key="5">
    <source>
        <dbReference type="ARBA" id="ARBA00022777"/>
    </source>
</evidence>
<dbReference type="NCBIfam" id="TIGR00229">
    <property type="entry name" value="sensory_box"/>
    <property type="match status" value="1"/>
</dbReference>
<keyword evidence="6" id="KW-0902">Two-component regulatory system</keyword>
<dbReference type="Gene3D" id="3.30.450.20">
    <property type="entry name" value="PAS domain"/>
    <property type="match status" value="3"/>
</dbReference>
<dbReference type="InterPro" id="IPR050736">
    <property type="entry name" value="Sensor_HK_Regulatory"/>
</dbReference>
<dbReference type="InterPro" id="IPR036097">
    <property type="entry name" value="HisK_dim/P_sf"/>
</dbReference>
<feature type="transmembrane region" description="Helical" evidence="7">
    <location>
        <begin position="20"/>
        <end position="41"/>
    </location>
</feature>
<dbReference type="PRINTS" id="PR00344">
    <property type="entry name" value="BCTRLSENSOR"/>
</dbReference>
<dbReference type="STRING" id="1121942.SAMN02745148_03637"/>
<dbReference type="InterPro" id="IPR003594">
    <property type="entry name" value="HATPase_dom"/>
</dbReference>
<keyword evidence="5" id="KW-0418">Kinase</keyword>
<evidence type="ECO:0000313" key="12">
    <source>
        <dbReference type="Proteomes" id="UP000184346"/>
    </source>
</evidence>
<proteinExistence type="predicted"/>
<dbReference type="CDD" id="cd00082">
    <property type="entry name" value="HisKA"/>
    <property type="match status" value="1"/>
</dbReference>
<gene>
    <name evidence="11" type="ORF">SAMN02745148_03637</name>
</gene>
<dbReference type="InterPro" id="IPR000700">
    <property type="entry name" value="PAS-assoc_C"/>
</dbReference>
<feature type="domain" description="PAS" evidence="9">
    <location>
        <begin position="461"/>
        <end position="532"/>
    </location>
</feature>
<dbReference type="Proteomes" id="UP000184346">
    <property type="component" value="Unassembled WGS sequence"/>
</dbReference>
<dbReference type="EMBL" id="FQUJ01000026">
    <property type="protein sequence ID" value="SHF82955.1"/>
    <property type="molecule type" value="Genomic_DNA"/>
</dbReference>
<dbReference type="AlphaFoldDB" id="A0A1M5EUM4"/>
<dbReference type="PANTHER" id="PTHR43711">
    <property type="entry name" value="TWO-COMPONENT HISTIDINE KINASE"/>
    <property type="match status" value="1"/>
</dbReference>
<dbReference type="PROSITE" id="PS50112">
    <property type="entry name" value="PAS"/>
    <property type="match status" value="1"/>
</dbReference>
<protein>
    <recommendedName>
        <fullName evidence="2">histidine kinase</fullName>
        <ecNumber evidence="2">2.7.13.3</ecNumber>
    </recommendedName>
</protein>
<dbReference type="InterPro" id="IPR013655">
    <property type="entry name" value="PAS_fold_3"/>
</dbReference>
<keyword evidence="7" id="KW-1133">Transmembrane helix</keyword>
<dbReference type="InterPro" id="IPR004358">
    <property type="entry name" value="Sig_transdc_His_kin-like_C"/>
</dbReference>
<dbReference type="CDD" id="cd00130">
    <property type="entry name" value="PAS"/>
    <property type="match status" value="1"/>
</dbReference>
<dbReference type="InterPro" id="IPR005467">
    <property type="entry name" value="His_kinase_dom"/>
</dbReference>
<name>A0A1M5EUM4_9GAMM</name>
<dbReference type="Gene3D" id="1.10.287.130">
    <property type="match status" value="1"/>
</dbReference>
<dbReference type="InterPro" id="IPR000014">
    <property type="entry name" value="PAS"/>
</dbReference>
<dbReference type="SMART" id="SM00086">
    <property type="entry name" value="PAC"/>
    <property type="match status" value="1"/>
</dbReference>
<dbReference type="PROSITE" id="PS50113">
    <property type="entry name" value="PAC"/>
    <property type="match status" value="1"/>
</dbReference>
<dbReference type="InterPro" id="IPR035965">
    <property type="entry name" value="PAS-like_dom_sf"/>
</dbReference>
<keyword evidence="7" id="KW-0472">Membrane</keyword>
<evidence type="ECO:0000256" key="1">
    <source>
        <dbReference type="ARBA" id="ARBA00000085"/>
    </source>
</evidence>
<keyword evidence="12" id="KW-1185">Reference proteome</keyword>
<keyword evidence="3" id="KW-0597">Phosphoprotein</keyword>
<evidence type="ECO:0000256" key="3">
    <source>
        <dbReference type="ARBA" id="ARBA00022553"/>
    </source>
</evidence>
<keyword evidence="7" id="KW-0812">Transmembrane</keyword>
<evidence type="ECO:0000259" key="9">
    <source>
        <dbReference type="PROSITE" id="PS50112"/>
    </source>
</evidence>
<dbReference type="SMART" id="SM00388">
    <property type="entry name" value="HisKA"/>
    <property type="match status" value="1"/>
</dbReference>
<evidence type="ECO:0000256" key="2">
    <source>
        <dbReference type="ARBA" id="ARBA00012438"/>
    </source>
</evidence>
<dbReference type="RefSeq" id="WP_072825559.1">
    <property type="nucleotide sequence ID" value="NZ_FQUJ01000026.1"/>
</dbReference>
<dbReference type="InterPro" id="IPR003661">
    <property type="entry name" value="HisK_dim/P_dom"/>
</dbReference>
<accession>A0A1M5EUM4</accession>
<dbReference type="SMART" id="SM00387">
    <property type="entry name" value="HATPase_c"/>
    <property type="match status" value="1"/>
</dbReference>
<dbReference type="InterPro" id="IPR036890">
    <property type="entry name" value="HATPase_C_sf"/>
</dbReference>
<dbReference type="InterPro" id="IPR001610">
    <property type="entry name" value="PAC"/>
</dbReference>
<feature type="domain" description="PAC" evidence="10">
    <location>
        <begin position="536"/>
        <end position="589"/>
    </location>
</feature>